<dbReference type="InterPro" id="IPR036864">
    <property type="entry name" value="Zn2-C6_fun-type_DNA-bd_sf"/>
</dbReference>
<accession>A0A9P9FDR2</accession>
<comment type="caution">
    <text evidence="9">The sequence shown here is derived from an EMBL/GenBank/DDBJ whole genome shotgun (WGS) entry which is preliminary data.</text>
</comment>
<dbReference type="Gene3D" id="4.10.240.10">
    <property type="entry name" value="Zn(2)-C6 fungal-type DNA-binding domain"/>
    <property type="match status" value="1"/>
</dbReference>
<dbReference type="SMART" id="SM00906">
    <property type="entry name" value="Fungal_trans"/>
    <property type="match status" value="1"/>
</dbReference>
<dbReference type="GO" id="GO:0008270">
    <property type="term" value="F:zinc ion binding"/>
    <property type="evidence" value="ECO:0007669"/>
    <property type="project" value="InterPro"/>
</dbReference>
<dbReference type="PROSITE" id="PS50048">
    <property type="entry name" value="ZN2_CY6_FUNGAL_2"/>
    <property type="match status" value="1"/>
</dbReference>
<dbReference type="CDD" id="cd12148">
    <property type="entry name" value="fungal_TF_MHR"/>
    <property type="match status" value="1"/>
</dbReference>
<comment type="subcellular location">
    <subcellularLocation>
        <location evidence="1">Nucleus</location>
    </subcellularLocation>
</comment>
<evidence type="ECO:0000256" key="4">
    <source>
        <dbReference type="ARBA" id="ARBA00023125"/>
    </source>
</evidence>
<keyword evidence="4" id="KW-0238">DNA-binding</keyword>
<sequence length="638" mass="72179">MPPRRACDLCYKRKIQCVITASGDPCDWCSNHDLACTFERVVPKNPNKRATSDVVQELSNRVEELEDALRAARRTSSATSPESERLSAQASSDISYHVTPPTATTSEQPARDVLTIPVHTAPTQSTQLEPRYKLSRCQLGNNWYFKGVGILSSRGREWISEGAGQRVFLDKFDIFGNPISTRPDLISILPAQPRMLPPEFLCRRFVGIFLESNTSKVFPVLDRDLLEGTISRAYDTKLPDLGSRTSAEACLWVMFAFVSRMQEGGQTDSIPGPYECASEAKRLLFIINGTVNLDSLQATLLLWAYQKMKGQCREASVAFTSACRMVCDLGGHAFLSGLSLLPQHIPIIDGPSRFHIRRLFWICYCFDKDTSLRTGIPPLLTYDYCEVGDPGEWSNQKSWYNQSRDIYLARIKESAGRQLCSPRAFKYTEGELLSHVRQLDDELEEWRLSIEPPYRPRLSVPPDSSLSVPSAMRTEDRTRIINLQLDYLFTMIYIHTTVRKCGDFERNLPDDLHSVVHSSADLSLEASRSIIRFLETVVDFWKEESVWVVSHYAPMAAMPLFVNILIHPLGSPADNDLQILASASNLARKIPTERLSGEEIEQIQEIGEFVMELVRLCHSAAWKAKKGEREHDLDIIHR</sequence>
<gene>
    <name evidence="9" type="ORF">EDB81DRAFT_783717</name>
</gene>
<evidence type="ECO:0000256" key="7">
    <source>
        <dbReference type="SAM" id="MobiDB-lite"/>
    </source>
</evidence>
<keyword evidence="10" id="KW-1185">Reference proteome</keyword>
<dbReference type="GO" id="GO:0005634">
    <property type="term" value="C:nucleus"/>
    <property type="evidence" value="ECO:0007669"/>
    <property type="project" value="UniProtKB-SubCell"/>
</dbReference>
<evidence type="ECO:0000259" key="8">
    <source>
        <dbReference type="PROSITE" id="PS50048"/>
    </source>
</evidence>
<keyword evidence="3" id="KW-0805">Transcription regulation</keyword>
<feature type="region of interest" description="Disordered" evidence="7">
    <location>
        <begin position="72"/>
        <end position="113"/>
    </location>
</feature>
<dbReference type="SUPFAM" id="SSF57701">
    <property type="entry name" value="Zn2/Cys6 DNA-binding domain"/>
    <property type="match status" value="1"/>
</dbReference>
<dbReference type="OrthoDB" id="4116913at2759"/>
<keyword evidence="6" id="KW-0539">Nucleus</keyword>
<evidence type="ECO:0000313" key="10">
    <source>
        <dbReference type="Proteomes" id="UP000738349"/>
    </source>
</evidence>
<name>A0A9P9FDR2_9HYPO</name>
<organism evidence="9 10">
    <name type="scientific">Dactylonectria macrodidyma</name>
    <dbReference type="NCBI Taxonomy" id="307937"/>
    <lineage>
        <taxon>Eukaryota</taxon>
        <taxon>Fungi</taxon>
        <taxon>Dikarya</taxon>
        <taxon>Ascomycota</taxon>
        <taxon>Pezizomycotina</taxon>
        <taxon>Sordariomycetes</taxon>
        <taxon>Hypocreomycetidae</taxon>
        <taxon>Hypocreales</taxon>
        <taxon>Nectriaceae</taxon>
        <taxon>Dactylonectria</taxon>
    </lineage>
</organism>
<protein>
    <recommendedName>
        <fullName evidence="8">Zn(2)-C6 fungal-type domain-containing protein</fullName>
    </recommendedName>
</protein>
<keyword evidence="5" id="KW-0804">Transcription</keyword>
<dbReference type="PANTHER" id="PTHR46910:SF37">
    <property type="entry name" value="ZN(II)2CYS6 TRANSCRIPTION FACTOR (EUROFUNG)"/>
    <property type="match status" value="1"/>
</dbReference>
<dbReference type="AlphaFoldDB" id="A0A9P9FDR2"/>
<proteinExistence type="predicted"/>
<dbReference type="GO" id="GO:0006351">
    <property type="term" value="P:DNA-templated transcription"/>
    <property type="evidence" value="ECO:0007669"/>
    <property type="project" value="InterPro"/>
</dbReference>
<dbReference type="InterPro" id="IPR050987">
    <property type="entry name" value="AtrR-like"/>
</dbReference>
<keyword evidence="2" id="KW-0479">Metal-binding</keyword>
<dbReference type="Proteomes" id="UP000738349">
    <property type="component" value="Unassembled WGS sequence"/>
</dbReference>
<evidence type="ECO:0000256" key="3">
    <source>
        <dbReference type="ARBA" id="ARBA00023015"/>
    </source>
</evidence>
<dbReference type="InterPro" id="IPR007219">
    <property type="entry name" value="XnlR_reg_dom"/>
</dbReference>
<reference evidence="9" key="1">
    <citation type="journal article" date="2021" name="Nat. Commun.">
        <title>Genetic determinants of endophytism in the Arabidopsis root mycobiome.</title>
        <authorList>
            <person name="Mesny F."/>
            <person name="Miyauchi S."/>
            <person name="Thiergart T."/>
            <person name="Pickel B."/>
            <person name="Atanasova L."/>
            <person name="Karlsson M."/>
            <person name="Huettel B."/>
            <person name="Barry K.W."/>
            <person name="Haridas S."/>
            <person name="Chen C."/>
            <person name="Bauer D."/>
            <person name="Andreopoulos W."/>
            <person name="Pangilinan J."/>
            <person name="LaButti K."/>
            <person name="Riley R."/>
            <person name="Lipzen A."/>
            <person name="Clum A."/>
            <person name="Drula E."/>
            <person name="Henrissat B."/>
            <person name="Kohler A."/>
            <person name="Grigoriev I.V."/>
            <person name="Martin F.M."/>
            <person name="Hacquard S."/>
        </authorList>
    </citation>
    <scope>NUCLEOTIDE SEQUENCE</scope>
    <source>
        <strain evidence="9">MPI-CAGE-AT-0147</strain>
    </source>
</reference>
<dbReference type="EMBL" id="JAGMUV010000004">
    <property type="protein sequence ID" value="KAH7160995.1"/>
    <property type="molecule type" value="Genomic_DNA"/>
</dbReference>
<dbReference type="Pfam" id="PF04082">
    <property type="entry name" value="Fungal_trans"/>
    <property type="match status" value="1"/>
</dbReference>
<feature type="domain" description="Zn(2)-C6 fungal-type" evidence="8">
    <location>
        <begin position="6"/>
        <end position="38"/>
    </location>
</feature>
<dbReference type="InterPro" id="IPR001138">
    <property type="entry name" value="Zn2Cys6_DnaBD"/>
</dbReference>
<dbReference type="GO" id="GO:0000981">
    <property type="term" value="F:DNA-binding transcription factor activity, RNA polymerase II-specific"/>
    <property type="evidence" value="ECO:0007669"/>
    <property type="project" value="InterPro"/>
</dbReference>
<evidence type="ECO:0000256" key="5">
    <source>
        <dbReference type="ARBA" id="ARBA00023163"/>
    </source>
</evidence>
<dbReference type="CDD" id="cd00067">
    <property type="entry name" value="GAL4"/>
    <property type="match status" value="1"/>
</dbReference>
<dbReference type="PANTHER" id="PTHR46910">
    <property type="entry name" value="TRANSCRIPTION FACTOR PDR1"/>
    <property type="match status" value="1"/>
</dbReference>
<evidence type="ECO:0000256" key="1">
    <source>
        <dbReference type="ARBA" id="ARBA00004123"/>
    </source>
</evidence>
<dbReference type="GO" id="GO:0003677">
    <property type="term" value="F:DNA binding"/>
    <property type="evidence" value="ECO:0007669"/>
    <property type="project" value="UniProtKB-KW"/>
</dbReference>
<evidence type="ECO:0000313" key="9">
    <source>
        <dbReference type="EMBL" id="KAH7160995.1"/>
    </source>
</evidence>
<evidence type="ECO:0000256" key="6">
    <source>
        <dbReference type="ARBA" id="ARBA00023242"/>
    </source>
</evidence>
<evidence type="ECO:0000256" key="2">
    <source>
        <dbReference type="ARBA" id="ARBA00022723"/>
    </source>
</evidence>